<name>A0ABM5P0Q0_9MOLU</name>
<dbReference type="Pfam" id="PF01420">
    <property type="entry name" value="Methylase_S"/>
    <property type="match status" value="1"/>
</dbReference>
<evidence type="ECO:0000256" key="1">
    <source>
        <dbReference type="ARBA" id="ARBA00010923"/>
    </source>
</evidence>
<evidence type="ECO:0000256" key="4">
    <source>
        <dbReference type="SAM" id="Phobius"/>
    </source>
</evidence>
<feature type="transmembrane region" description="Helical" evidence="4">
    <location>
        <begin position="292"/>
        <end position="312"/>
    </location>
</feature>
<evidence type="ECO:0000259" key="5">
    <source>
        <dbReference type="Pfam" id="PF01420"/>
    </source>
</evidence>
<evidence type="ECO:0000256" key="3">
    <source>
        <dbReference type="ARBA" id="ARBA00023125"/>
    </source>
</evidence>
<keyword evidence="3" id="KW-0238">DNA-binding</keyword>
<keyword evidence="2" id="KW-0680">Restriction system</keyword>
<dbReference type="Gene3D" id="3.90.220.20">
    <property type="entry name" value="DNA methylase specificity domains"/>
    <property type="match status" value="2"/>
</dbReference>
<reference evidence="6 7" key="1">
    <citation type="journal article" date="2014" name="Genome Announc.">
        <title>Complete Genome Sequence of Mycoplasma ovis Strain Michigan, a Hemoplasma of Sheep with Two Distinct 16S rRNA Genes.</title>
        <authorList>
            <person name="Deshuillers P.L."/>
            <person name="Santos A.P."/>
            <person name="do Nascimento N.C."/>
            <person name="Hampel J.A."/>
            <person name="Bergin I.L."/>
            <person name="Dyson M.C."/>
            <person name="Messick J.B."/>
        </authorList>
    </citation>
    <scope>NUCLEOTIDE SEQUENCE [LARGE SCALE GENOMIC DNA]</scope>
    <source>
        <strain evidence="6 7">Michigan</strain>
    </source>
</reference>
<dbReference type="Proteomes" id="UP000018745">
    <property type="component" value="Chromosome"/>
</dbReference>
<dbReference type="PANTHER" id="PTHR30408:SF12">
    <property type="entry name" value="TYPE I RESTRICTION ENZYME MJAVIII SPECIFICITY SUBUNIT"/>
    <property type="match status" value="1"/>
</dbReference>
<dbReference type="InterPro" id="IPR044946">
    <property type="entry name" value="Restrct_endonuc_typeI_TRD_sf"/>
</dbReference>
<gene>
    <name evidence="6" type="ORF">OVS_02800</name>
</gene>
<accession>A0ABM5P0Q0</accession>
<keyword evidence="4" id="KW-1133">Transmembrane helix</keyword>
<dbReference type="SUPFAM" id="SSF116734">
    <property type="entry name" value="DNA methylase specificity domain"/>
    <property type="match status" value="2"/>
</dbReference>
<organism evidence="6 7">
    <name type="scientific">Mycoplasma ovis str. Michigan</name>
    <dbReference type="NCBI Taxonomy" id="1415773"/>
    <lineage>
        <taxon>Bacteria</taxon>
        <taxon>Bacillati</taxon>
        <taxon>Mycoplasmatota</taxon>
        <taxon>Mollicutes</taxon>
        <taxon>Mycoplasmataceae</taxon>
        <taxon>Mycoplasma</taxon>
    </lineage>
</organism>
<dbReference type="RefSeq" id="WP_024071331.1">
    <property type="nucleotide sequence ID" value="NC_023062.1"/>
</dbReference>
<dbReference type="InterPro" id="IPR000055">
    <property type="entry name" value="Restrct_endonuc_typeI_TRD"/>
</dbReference>
<comment type="similarity">
    <text evidence="1">Belongs to the type-I restriction system S methylase family.</text>
</comment>
<keyword evidence="4" id="KW-0812">Transmembrane</keyword>
<evidence type="ECO:0000313" key="7">
    <source>
        <dbReference type="Proteomes" id="UP000018745"/>
    </source>
</evidence>
<dbReference type="PANTHER" id="PTHR30408">
    <property type="entry name" value="TYPE-1 RESTRICTION ENZYME ECOKI SPECIFICITY PROTEIN"/>
    <property type="match status" value="1"/>
</dbReference>
<protein>
    <recommendedName>
        <fullName evidence="5">Type I restriction modification DNA specificity domain-containing protein</fullName>
    </recommendedName>
</protein>
<evidence type="ECO:0000256" key="2">
    <source>
        <dbReference type="ARBA" id="ARBA00022747"/>
    </source>
</evidence>
<evidence type="ECO:0000313" key="6">
    <source>
        <dbReference type="EMBL" id="AHC39996.1"/>
    </source>
</evidence>
<feature type="domain" description="Type I restriction modification DNA specificity" evidence="5">
    <location>
        <begin position="60"/>
        <end position="174"/>
    </location>
</feature>
<keyword evidence="7" id="KW-1185">Reference proteome</keyword>
<dbReference type="InterPro" id="IPR052021">
    <property type="entry name" value="Type-I_RS_S_subunit"/>
</dbReference>
<proteinExistence type="inferred from homology"/>
<keyword evidence="4" id="KW-0472">Membrane</keyword>
<sequence length="318" mass="36679">MAQSGEIIAPIGNYITICKRKNKNLETTKLVGVTVEKEIIYKDCSGKQRLEDCLIVEKGDFVTCLMRVGRDKRLPIGLYSDSELSIVSFSYYVFRVNNSDLHSEYLMIYFKNSTMDKKSVFWSDKGIRGTLSWDNFIKLPIVVPALEEQKKIVYKYQTIEQLIQNKRKINELLEKWMKAHYHILFDNLEEFTSEILGNLFQVLKGSQPPKSNFYLEKLYFCKRGGIPFLRTKDIFECKFLNSTSEQLTEAGFKRCKAKLIPENGLIFVGTAGRQGGRLLINQLKTLIISPNLWVIEGGANTICLFLIFTFWLGKMPQN</sequence>
<dbReference type="EMBL" id="CP006935">
    <property type="protein sequence ID" value="AHC39996.1"/>
    <property type="molecule type" value="Genomic_DNA"/>
</dbReference>